<dbReference type="InterPro" id="IPR011006">
    <property type="entry name" value="CheY-like_superfamily"/>
</dbReference>
<organism evidence="6 7">
    <name type="scientific">Pseudomonas alkylphenolica</name>
    <dbReference type="NCBI Taxonomy" id="237609"/>
    <lineage>
        <taxon>Bacteria</taxon>
        <taxon>Pseudomonadati</taxon>
        <taxon>Pseudomonadota</taxon>
        <taxon>Gammaproteobacteria</taxon>
        <taxon>Pseudomonadales</taxon>
        <taxon>Pseudomonadaceae</taxon>
        <taxon>Pseudomonas</taxon>
    </lineage>
</organism>
<dbReference type="InterPro" id="IPR016032">
    <property type="entry name" value="Sig_transdc_resp-reg_C-effctor"/>
</dbReference>
<dbReference type="InterPro" id="IPR036388">
    <property type="entry name" value="WH-like_DNA-bd_sf"/>
</dbReference>
<dbReference type="SUPFAM" id="SSF46894">
    <property type="entry name" value="C-terminal effector domain of the bipartite response regulators"/>
    <property type="match status" value="1"/>
</dbReference>
<dbReference type="Proteomes" id="UP000028931">
    <property type="component" value="Chromosome"/>
</dbReference>
<dbReference type="PANTHER" id="PTHR45566">
    <property type="entry name" value="HTH-TYPE TRANSCRIPTIONAL REGULATOR YHJB-RELATED"/>
    <property type="match status" value="1"/>
</dbReference>
<dbReference type="PROSITE" id="PS50110">
    <property type="entry name" value="RESPONSE_REGULATORY"/>
    <property type="match status" value="1"/>
</dbReference>
<proteinExistence type="predicted"/>
<dbReference type="Gene3D" id="1.10.10.10">
    <property type="entry name" value="Winged helix-like DNA-binding domain superfamily/Winged helix DNA-binding domain"/>
    <property type="match status" value="1"/>
</dbReference>
<accession>A0A077FCQ1</accession>
<evidence type="ECO:0000256" key="1">
    <source>
        <dbReference type="ARBA" id="ARBA00022553"/>
    </source>
</evidence>
<dbReference type="Pfam" id="PF00196">
    <property type="entry name" value="GerE"/>
    <property type="match status" value="1"/>
</dbReference>
<dbReference type="GO" id="GO:0000160">
    <property type="term" value="P:phosphorelay signal transduction system"/>
    <property type="evidence" value="ECO:0007669"/>
    <property type="project" value="InterPro"/>
</dbReference>
<name>A0A077FCQ1_9PSED</name>
<dbReference type="OrthoDB" id="4313922at2"/>
<gene>
    <name evidence="6" type="ORF">PSAKL28_40050</name>
</gene>
<dbReference type="eggNOG" id="COG2197">
    <property type="taxonomic scope" value="Bacteria"/>
</dbReference>
<sequence length="215" mass="24026">MEKLKVIIADDHPIVLLGVRELVERDPRFCVVGEAVCSKGLIELLEQQPVDIVISDYNMPADSPYGDGLKLVDYLKRHYPHVQILILTMISNHLILTRLQELGVVGVIQKNQLHTEIELALNAIARQSTYQSLEPAKTSVIDSNTAIDERVASLSPKEFEILRLFVAGKSVSDIARSQSRSAKTISAQKISAMRKLEVSSDQDLLTYCLERSIFN</sequence>
<evidence type="ECO:0000256" key="3">
    <source>
        <dbReference type="PROSITE-ProRule" id="PRU00169"/>
    </source>
</evidence>
<feature type="domain" description="HTH luxR-type" evidence="4">
    <location>
        <begin position="147"/>
        <end position="212"/>
    </location>
</feature>
<dbReference type="PANTHER" id="PTHR45566:SF2">
    <property type="entry name" value="NARL SUBFAMILY"/>
    <property type="match status" value="1"/>
</dbReference>
<dbReference type="InterPro" id="IPR058245">
    <property type="entry name" value="NreC/VraR/RcsB-like_REC"/>
</dbReference>
<dbReference type="CDD" id="cd17535">
    <property type="entry name" value="REC_NarL-like"/>
    <property type="match status" value="1"/>
</dbReference>
<dbReference type="SUPFAM" id="SSF52172">
    <property type="entry name" value="CheY-like"/>
    <property type="match status" value="1"/>
</dbReference>
<dbReference type="InterPro" id="IPR000792">
    <property type="entry name" value="Tscrpt_reg_LuxR_C"/>
</dbReference>
<evidence type="ECO:0000256" key="2">
    <source>
        <dbReference type="ARBA" id="ARBA00023125"/>
    </source>
</evidence>
<evidence type="ECO:0000259" key="4">
    <source>
        <dbReference type="PROSITE" id="PS50043"/>
    </source>
</evidence>
<dbReference type="KEGG" id="palk:PSAKL28_40050"/>
<feature type="domain" description="Response regulatory" evidence="5">
    <location>
        <begin position="5"/>
        <end position="125"/>
    </location>
</feature>
<protein>
    <submittedName>
        <fullName evidence="6">Two component LuxR family transcriptional regulator</fullName>
    </submittedName>
</protein>
<dbReference type="Pfam" id="PF00072">
    <property type="entry name" value="Response_reg"/>
    <property type="match status" value="1"/>
</dbReference>
<dbReference type="SMART" id="SM00421">
    <property type="entry name" value="HTH_LUXR"/>
    <property type="match status" value="1"/>
</dbReference>
<dbReference type="HOGENOM" id="CLU_000445_90_1_6"/>
<evidence type="ECO:0000259" key="5">
    <source>
        <dbReference type="PROSITE" id="PS50110"/>
    </source>
</evidence>
<dbReference type="InterPro" id="IPR051015">
    <property type="entry name" value="EvgA-like"/>
</dbReference>
<dbReference type="AlphaFoldDB" id="A0A077FCQ1"/>
<evidence type="ECO:0000313" key="6">
    <source>
        <dbReference type="EMBL" id="AIL63152.1"/>
    </source>
</evidence>
<dbReference type="SMART" id="SM00448">
    <property type="entry name" value="REC"/>
    <property type="match status" value="1"/>
</dbReference>
<dbReference type="PRINTS" id="PR00038">
    <property type="entry name" value="HTHLUXR"/>
</dbReference>
<dbReference type="RefSeq" id="WP_038613791.1">
    <property type="nucleotide sequence ID" value="NZ_CP009048.1"/>
</dbReference>
<dbReference type="Gene3D" id="3.40.50.2300">
    <property type="match status" value="1"/>
</dbReference>
<dbReference type="InterPro" id="IPR001789">
    <property type="entry name" value="Sig_transdc_resp-reg_receiver"/>
</dbReference>
<dbReference type="GO" id="GO:0003677">
    <property type="term" value="F:DNA binding"/>
    <property type="evidence" value="ECO:0007669"/>
    <property type="project" value="UniProtKB-KW"/>
</dbReference>
<dbReference type="PROSITE" id="PS50043">
    <property type="entry name" value="HTH_LUXR_2"/>
    <property type="match status" value="1"/>
</dbReference>
<dbReference type="GO" id="GO:0006355">
    <property type="term" value="P:regulation of DNA-templated transcription"/>
    <property type="evidence" value="ECO:0007669"/>
    <property type="project" value="InterPro"/>
</dbReference>
<feature type="modified residue" description="4-aspartylphosphate" evidence="3">
    <location>
        <position position="56"/>
    </location>
</feature>
<reference evidence="6 7" key="1">
    <citation type="submission" date="2014-07" db="EMBL/GenBank/DDBJ databases">
        <authorList>
            <person name="Lee K."/>
            <person name="Lim J.Y."/>
            <person name="Hwang I."/>
        </authorList>
    </citation>
    <scope>NUCLEOTIDE SEQUENCE [LARGE SCALE GENOMIC DNA]</scope>
    <source>
        <strain evidence="6 7">KL28</strain>
    </source>
</reference>
<dbReference type="CDD" id="cd06170">
    <property type="entry name" value="LuxR_C_like"/>
    <property type="match status" value="1"/>
</dbReference>
<dbReference type="EMBL" id="CP009048">
    <property type="protein sequence ID" value="AIL63152.1"/>
    <property type="molecule type" value="Genomic_DNA"/>
</dbReference>
<keyword evidence="1 3" id="KW-0597">Phosphoprotein</keyword>
<evidence type="ECO:0000313" key="7">
    <source>
        <dbReference type="Proteomes" id="UP000028931"/>
    </source>
</evidence>
<keyword evidence="2" id="KW-0238">DNA-binding</keyword>